<dbReference type="EMBL" id="VOOR01000002">
    <property type="protein sequence ID" value="TXB69500.1"/>
    <property type="molecule type" value="Genomic_DNA"/>
</dbReference>
<dbReference type="HAMAP" id="MF_01518">
    <property type="entry name" value="Adenine_deamin"/>
    <property type="match status" value="1"/>
</dbReference>
<name>A0A5C6S4E0_9BACT</name>
<keyword evidence="10" id="KW-1185">Reference proteome</keyword>
<dbReference type="SUPFAM" id="SSF51338">
    <property type="entry name" value="Composite domain of metallo-dependent hydrolases"/>
    <property type="match status" value="1"/>
</dbReference>
<evidence type="ECO:0000256" key="2">
    <source>
        <dbReference type="ARBA" id="ARBA00012782"/>
    </source>
</evidence>
<feature type="domain" description="Adenine deaminase C-terminal" evidence="8">
    <location>
        <begin position="372"/>
        <end position="537"/>
    </location>
</feature>
<dbReference type="InterPro" id="IPR006679">
    <property type="entry name" value="Adenine_deam"/>
</dbReference>
<dbReference type="Proteomes" id="UP000321580">
    <property type="component" value="Unassembled WGS sequence"/>
</dbReference>
<evidence type="ECO:0000259" key="7">
    <source>
        <dbReference type="Pfam" id="PF01979"/>
    </source>
</evidence>
<feature type="domain" description="Amidohydrolase-related" evidence="7">
    <location>
        <begin position="43"/>
        <end position="320"/>
    </location>
</feature>
<dbReference type="Pfam" id="PF13382">
    <property type="entry name" value="Adenine_deam_C"/>
    <property type="match status" value="1"/>
</dbReference>
<keyword evidence="3 6" id="KW-0378">Hydrolase</keyword>
<dbReference type="AlphaFoldDB" id="A0A5C6S4E0"/>
<dbReference type="OrthoDB" id="9775607at2"/>
<dbReference type="PANTHER" id="PTHR11113:SF2">
    <property type="entry name" value="ADENINE DEAMINASE"/>
    <property type="match status" value="1"/>
</dbReference>
<evidence type="ECO:0000313" key="10">
    <source>
        <dbReference type="Proteomes" id="UP000321580"/>
    </source>
</evidence>
<evidence type="ECO:0000256" key="5">
    <source>
        <dbReference type="ARBA" id="ARBA00047720"/>
    </source>
</evidence>
<comment type="catalytic activity">
    <reaction evidence="5 6">
        <text>adenine + H2O + H(+) = hypoxanthine + NH4(+)</text>
        <dbReference type="Rhea" id="RHEA:23688"/>
        <dbReference type="ChEBI" id="CHEBI:15377"/>
        <dbReference type="ChEBI" id="CHEBI:15378"/>
        <dbReference type="ChEBI" id="CHEBI:16708"/>
        <dbReference type="ChEBI" id="CHEBI:17368"/>
        <dbReference type="ChEBI" id="CHEBI:28938"/>
        <dbReference type="EC" id="3.5.4.2"/>
    </reaction>
</comment>
<dbReference type="RefSeq" id="WP_147165632.1">
    <property type="nucleotide sequence ID" value="NZ_VOOR01000002.1"/>
</dbReference>
<dbReference type="NCBIfam" id="TIGR01178">
    <property type="entry name" value="ade"/>
    <property type="match status" value="1"/>
</dbReference>
<comment type="caution">
    <text evidence="9">The sequence shown here is derived from an EMBL/GenBank/DDBJ whole genome shotgun (WGS) entry which is preliminary data.</text>
</comment>
<sequence length="545" mass="58977">MEPKQIKGQLIDLHNRAIYPATVVIAKGKIEQIKPSAHSGGPYIMPGFIDAHVHIESAMLTPSAFARIAVRHGTVATISDPHEIANVLGVEGVEYMIEDGLRTPFHFFFGAPSCVPATAFETAGATIGPAEIKALLDRPEVLYLAEMMNYPGVLHQDEGVMAKIAAARQAGKPIDGHAPGLRGEAAEQYFAAGITTDHECYTYEEGREKALLGVNILIREGSAAKNYQALAPLIKAFPSQIMFCSDDKHPDDLLKGHINTTAARAIQEGYDFFDVLRAACIHPIDHYRLPVGQLREGDPADFILVEDLERFTVRATFLSGACAFSDGACQWERAPVKIVNQFSAQPIKPEQLQIPEKEGAKVKAIRAHDGELITSTTLLPPKSEGGFWLCDPGQDLLKIAVCNRYKAAPVATAFITGTGIKKGAIASCVAHDSHNIIAIGADDESICRAVNLIVRHKGGISAAWEEGEKVLPLPIAGIMSEQDGEPVAKAYQEIDEYAKTLLGSTLSAPFMTLSFMGLLVIPQLKMSDLGLFDGQAFRFTEVWQA</sequence>
<dbReference type="InterPro" id="IPR011059">
    <property type="entry name" value="Metal-dep_hydrolase_composite"/>
</dbReference>
<evidence type="ECO:0000259" key="8">
    <source>
        <dbReference type="Pfam" id="PF13382"/>
    </source>
</evidence>
<proteinExistence type="inferred from homology"/>
<dbReference type="Gene3D" id="3.20.20.140">
    <property type="entry name" value="Metal-dependent hydrolases"/>
    <property type="match status" value="1"/>
</dbReference>
<organism evidence="9 10">
    <name type="scientific">Phaeodactylibacter luteus</name>
    <dbReference type="NCBI Taxonomy" id="1564516"/>
    <lineage>
        <taxon>Bacteria</taxon>
        <taxon>Pseudomonadati</taxon>
        <taxon>Bacteroidota</taxon>
        <taxon>Saprospiria</taxon>
        <taxon>Saprospirales</taxon>
        <taxon>Haliscomenobacteraceae</taxon>
        <taxon>Phaeodactylibacter</taxon>
    </lineage>
</organism>
<dbReference type="InterPro" id="IPR026912">
    <property type="entry name" value="Adenine_deam_C"/>
</dbReference>
<dbReference type="CDD" id="cd01295">
    <property type="entry name" value="AdeC"/>
    <property type="match status" value="1"/>
</dbReference>
<evidence type="ECO:0000256" key="4">
    <source>
        <dbReference type="ARBA" id="ARBA00023211"/>
    </source>
</evidence>
<dbReference type="InterPro" id="IPR032466">
    <property type="entry name" value="Metal_Hydrolase"/>
</dbReference>
<protein>
    <recommendedName>
        <fullName evidence="2 6">Adenine deaminase</fullName>
        <shortName evidence="6">Adenase</shortName>
        <shortName evidence="6">Adenine aminase</shortName>
        <ecNumber evidence="2 6">3.5.4.2</ecNumber>
    </recommendedName>
</protein>
<dbReference type="GO" id="GO:0000034">
    <property type="term" value="F:adenine deaminase activity"/>
    <property type="evidence" value="ECO:0007669"/>
    <property type="project" value="UniProtKB-UniRule"/>
</dbReference>
<evidence type="ECO:0000313" key="9">
    <source>
        <dbReference type="EMBL" id="TXB69500.1"/>
    </source>
</evidence>
<dbReference type="InterPro" id="IPR006680">
    <property type="entry name" value="Amidohydro-rel"/>
</dbReference>
<dbReference type="PANTHER" id="PTHR11113">
    <property type="entry name" value="N-ACETYLGLUCOSAMINE-6-PHOSPHATE DEACETYLASE"/>
    <property type="match status" value="1"/>
</dbReference>
<dbReference type="GO" id="GO:0006146">
    <property type="term" value="P:adenine catabolic process"/>
    <property type="evidence" value="ECO:0007669"/>
    <property type="project" value="InterPro"/>
</dbReference>
<evidence type="ECO:0000256" key="3">
    <source>
        <dbReference type="ARBA" id="ARBA00022801"/>
    </source>
</evidence>
<dbReference type="Pfam" id="PF01979">
    <property type="entry name" value="Amidohydro_1"/>
    <property type="match status" value="1"/>
</dbReference>
<evidence type="ECO:0000256" key="6">
    <source>
        <dbReference type="HAMAP-Rule" id="MF_01518"/>
    </source>
</evidence>
<keyword evidence="4 6" id="KW-0464">Manganese</keyword>
<evidence type="ECO:0000256" key="1">
    <source>
        <dbReference type="ARBA" id="ARBA00006773"/>
    </source>
</evidence>
<dbReference type="Gene3D" id="2.30.40.10">
    <property type="entry name" value="Urease, subunit C, domain 1"/>
    <property type="match status" value="1"/>
</dbReference>
<reference evidence="9 10" key="1">
    <citation type="submission" date="2019-08" db="EMBL/GenBank/DDBJ databases">
        <title>Genome of Phaeodactylibacter luteus.</title>
        <authorList>
            <person name="Bowman J.P."/>
        </authorList>
    </citation>
    <scope>NUCLEOTIDE SEQUENCE [LARGE SCALE GENOMIC DNA]</scope>
    <source>
        <strain evidence="9 10">KCTC 42180</strain>
    </source>
</reference>
<comment type="similarity">
    <text evidence="1 6">Belongs to the metallo-dependent hydrolases superfamily. Adenine deaminase family.</text>
</comment>
<dbReference type="SUPFAM" id="SSF51556">
    <property type="entry name" value="Metallo-dependent hydrolases"/>
    <property type="match status" value="1"/>
</dbReference>
<comment type="cofactor">
    <cofactor evidence="6">
        <name>Mn(2+)</name>
        <dbReference type="ChEBI" id="CHEBI:29035"/>
    </cofactor>
</comment>
<accession>A0A5C6S4E0</accession>
<dbReference type="EC" id="3.5.4.2" evidence="2 6"/>
<gene>
    <name evidence="6 9" type="primary">ade</name>
    <name evidence="9" type="ORF">FRY97_01440</name>
</gene>